<accession>A0A291HLZ0</accession>
<protein>
    <submittedName>
        <fullName evidence="2">Uncharacterized protein</fullName>
    </submittedName>
</protein>
<sequence length="159" mass="17068">MTDSKKGLNSAQVQALQHSSITLGNGSTGTEREPVSSPATIRERVALFLAESPEGVTVLSMLNHSGATSSRNIPSLLERELGIKLDAGQDASGTNEGRHNRWRIQTRADCLKVLADVNRQRRKRNAPTLSPERMTRIAGQYPDLSTTTTATITAATASA</sequence>
<gene>
    <name evidence="2" type="ORF">AN401_04010</name>
</gene>
<proteinExistence type="predicted"/>
<dbReference type="RefSeq" id="WP_096778606.1">
    <property type="nucleotide sequence ID" value="NZ_CP012621.1"/>
</dbReference>
<reference evidence="3" key="1">
    <citation type="submission" date="2015-09" db="EMBL/GenBank/DDBJ databases">
        <authorList>
            <person name="Shao Z."/>
            <person name="Wang L."/>
        </authorList>
    </citation>
    <scope>NUCLEOTIDE SEQUENCE [LARGE SCALE GENOMIC DNA]</scope>
    <source>
        <strain evidence="3">F13-1</strain>
    </source>
</reference>
<evidence type="ECO:0000313" key="3">
    <source>
        <dbReference type="Proteomes" id="UP000217763"/>
    </source>
</evidence>
<feature type="compositionally biased region" description="Polar residues" evidence="1">
    <location>
        <begin position="7"/>
        <end position="29"/>
    </location>
</feature>
<dbReference type="Proteomes" id="UP000217763">
    <property type="component" value="Chromosome"/>
</dbReference>
<dbReference type="KEGG" id="zdf:AN401_04010"/>
<name>A0A291HLZ0_9GAMM</name>
<evidence type="ECO:0000313" key="2">
    <source>
        <dbReference type="EMBL" id="ATG73118.1"/>
    </source>
</evidence>
<dbReference type="EMBL" id="CP012621">
    <property type="protein sequence ID" value="ATG73118.1"/>
    <property type="molecule type" value="Genomic_DNA"/>
</dbReference>
<feature type="region of interest" description="Disordered" evidence="1">
    <location>
        <begin position="1"/>
        <end position="38"/>
    </location>
</feature>
<dbReference type="AlphaFoldDB" id="A0A291HLZ0"/>
<keyword evidence="3" id="KW-1185">Reference proteome</keyword>
<evidence type="ECO:0000256" key="1">
    <source>
        <dbReference type="SAM" id="MobiDB-lite"/>
    </source>
</evidence>
<organism evidence="2 3">
    <name type="scientific">Zobellella denitrificans</name>
    <dbReference type="NCBI Taxonomy" id="347534"/>
    <lineage>
        <taxon>Bacteria</taxon>
        <taxon>Pseudomonadati</taxon>
        <taxon>Pseudomonadota</taxon>
        <taxon>Gammaproteobacteria</taxon>
        <taxon>Aeromonadales</taxon>
        <taxon>Aeromonadaceae</taxon>
        <taxon>Zobellella</taxon>
    </lineage>
</organism>